<feature type="compositionally biased region" description="Basic and acidic residues" evidence="1">
    <location>
        <begin position="31"/>
        <end position="42"/>
    </location>
</feature>
<evidence type="ECO:0000313" key="2">
    <source>
        <dbReference type="EMBL" id="KAJ1124285.1"/>
    </source>
</evidence>
<feature type="compositionally biased region" description="Acidic residues" evidence="1">
    <location>
        <begin position="43"/>
        <end position="55"/>
    </location>
</feature>
<feature type="region of interest" description="Disordered" evidence="1">
    <location>
        <begin position="138"/>
        <end position="164"/>
    </location>
</feature>
<protein>
    <submittedName>
        <fullName evidence="2">Uncharacterized protein</fullName>
    </submittedName>
</protein>
<comment type="caution">
    <text evidence="2">The sequence shown here is derived from an EMBL/GenBank/DDBJ whole genome shotgun (WGS) entry which is preliminary data.</text>
</comment>
<keyword evidence="3" id="KW-1185">Reference proteome</keyword>
<feature type="region of interest" description="Disordered" evidence="1">
    <location>
        <begin position="1"/>
        <end position="119"/>
    </location>
</feature>
<dbReference type="AlphaFoldDB" id="A0AAV7PAX9"/>
<accession>A0AAV7PAX9</accession>
<sequence>MPQERWSDTPEAPTEPEARNVPSSPDVWVKLGREDGPRRTPQWEEELTTEAETEEGPQSRQTSLTPETSTGEDREPKTPRRTDSPLTERTSGHHYRHVPRGMWLSQVPLGGEARGGSRCHAPCRYSRLARHPHPCLLEDDAGAPSVRPSPPPNPVPRHCARETA</sequence>
<evidence type="ECO:0000313" key="3">
    <source>
        <dbReference type="Proteomes" id="UP001066276"/>
    </source>
</evidence>
<evidence type="ECO:0000256" key="1">
    <source>
        <dbReference type="SAM" id="MobiDB-lite"/>
    </source>
</evidence>
<name>A0AAV7PAX9_PLEWA</name>
<reference evidence="2" key="1">
    <citation type="journal article" date="2022" name="bioRxiv">
        <title>Sequencing and chromosome-scale assembly of the giantPleurodeles waltlgenome.</title>
        <authorList>
            <person name="Brown T."/>
            <person name="Elewa A."/>
            <person name="Iarovenko S."/>
            <person name="Subramanian E."/>
            <person name="Araus A.J."/>
            <person name="Petzold A."/>
            <person name="Susuki M."/>
            <person name="Suzuki K.-i.T."/>
            <person name="Hayashi T."/>
            <person name="Toyoda A."/>
            <person name="Oliveira C."/>
            <person name="Osipova E."/>
            <person name="Leigh N.D."/>
            <person name="Simon A."/>
            <person name="Yun M.H."/>
        </authorList>
    </citation>
    <scope>NUCLEOTIDE SEQUENCE</scope>
    <source>
        <strain evidence="2">20211129_DDA</strain>
        <tissue evidence="2">Liver</tissue>
    </source>
</reference>
<organism evidence="2 3">
    <name type="scientific">Pleurodeles waltl</name>
    <name type="common">Iberian ribbed newt</name>
    <dbReference type="NCBI Taxonomy" id="8319"/>
    <lineage>
        <taxon>Eukaryota</taxon>
        <taxon>Metazoa</taxon>
        <taxon>Chordata</taxon>
        <taxon>Craniata</taxon>
        <taxon>Vertebrata</taxon>
        <taxon>Euteleostomi</taxon>
        <taxon>Amphibia</taxon>
        <taxon>Batrachia</taxon>
        <taxon>Caudata</taxon>
        <taxon>Salamandroidea</taxon>
        <taxon>Salamandridae</taxon>
        <taxon>Pleurodelinae</taxon>
        <taxon>Pleurodeles</taxon>
    </lineage>
</organism>
<proteinExistence type="predicted"/>
<dbReference type="EMBL" id="JANPWB010000011">
    <property type="protein sequence ID" value="KAJ1124285.1"/>
    <property type="molecule type" value="Genomic_DNA"/>
</dbReference>
<feature type="compositionally biased region" description="Polar residues" evidence="1">
    <location>
        <begin position="56"/>
        <end position="69"/>
    </location>
</feature>
<dbReference type="Proteomes" id="UP001066276">
    <property type="component" value="Chromosome 7"/>
</dbReference>
<feature type="compositionally biased region" description="Basic and acidic residues" evidence="1">
    <location>
        <begin position="71"/>
        <end position="83"/>
    </location>
</feature>
<gene>
    <name evidence="2" type="ORF">NDU88_002746</name>
</gene>